<reference evidence="10" key="1">
    <citation type="submission" date="2021-03" db="EMBL/GenBank/DDBJ databases">
        <authorList>
            <person name="Bekaert M."/>
        </authorList>
    </citation>
    <scope>NUCLEOTIDE SEQUENCE</scope>
</reference>
<feature type="transmembrane region" description="Helical" evidence="9">
    <location>
        <begin position="249"/>
        <end position="276"/>
    </location>
</feature>
<keyword evidence="6" id="KW-0915">Sodium</keyword>
<comment type="similarity">
    <text evidence="8">Belongs to the sodium:neurotransmitter symporter (SNF) (TC 2.A.22) family.</text>
</comment>
<keyword evidence="8" id="KW-0769">Symport</keyword>
<evidence type="ECO:0000256" key="8">
    <source>
        <dbReference type="RuleBase" id="RU003732"/>
    </source>
</evidence>
<keyword evidence="5 9" id="KW-0472">Membrane</keyword>
<feature type="transmembrane region" description="Helical" evidence="9">
    <location>
        <begin position="633"/>
        <end position="654"/>
    </location>
</feature>
<dbReference type="GO" id="GO:0005886">
    <property type="term" value="C:plasma membrane"/>
    <property type="evidence" value="ECO:0007669"/>
    <property type="project" value="TreeGrafter"/>
</dbReference>
<keyword evidence="11" id="KW-1185">Reference proteome</keyword>
<dbReference type="Pfam" id="PF00209">
    <property type="entry name" value="SNF"/>
    <property type="match status" value="1"/>
</dbReference>
<feature type="transmembrane region" description="Helical" evidence="9">
    <location>
        <begin position="674"/>
        <end position="696"/>
    </location>
</feature>
<dbReference type="InterPro" id="IPR000175">
    <property type="entry name" value="Na/ntran_symport"/>
</dbReference>
<dbReference type="EMBL" id="CAJPWZ010001566">
    <property type="protein sequence ID" value="CAG2217715.1"/>
    <property type="molecule type" value="Genomic_DNA"/>
</dbReference>
<feature type="binding site" evidence="6">
    <location>
        <position position="436"/>
    </location>
    <ligand>
        <name>Na(+)</name>
        <dbReference type="ChEBI" id="CHEBI:29101"/>
        <label>1</label>
    </ligand>
</feature>
<evidence type="ECO:0000256" key="4">
    <source>
        <dbReference type="ARBA" id="ARBA00022989"/>
    </source>
</evidence>
<organism evidence="10 11">
    <name type="scientific">Mytilus edulis</name>
    <name type="common">Blue mussel</name>
    <dbReference type="NCBI Taxonomy" id="6550"/>
    <lineage>
        <taxon>Eukaryota</taxon>
        <taxon>Metazoa</taxon>
        <taxon>Spiralia</taxon>
        <taxon>Lophotrochozoa</taxon>
        <taxon>Mollusca</taxon>
        <taxon>Bivalvia</taxon>
        <taxon>Autobranchia</taxon>
        <taxon>Pteriomorphia</taxon>
        <taxon>Mytilida</taxon>
        <taxon>Mytiloidea</taxon>
        <taxon>Mytilidae</taxon>
        <taxon>Mytilinae</taxon>
        <taxon>Mytilus</taxon>
    </lineage>
</organism>
<dbReference type="Proteomes" id="UP000683360">
    <property type="component" value="Unassembled WGS sequence"/>
</dbReference>
<dbReference type="InterPro" id="IPR037272">
    <property type="entry name" value="SNS_sf"/>
</dbReference>
<feature type="transmembrane region" description="Helical" evidence="9">
    <location>
        <begin position="174"/>
        <end position="194"/>
    </location>
</feature>
<dbReference type="PRINTS" id="PR00176">
    <property type="entry name" value="NANEUSMPORT"/>
</dbReference>
<feature type="disulfide bond" evidence="7">
    <location>
        <begin position="288"/>
        <end position="297"/>
    </location>
</feature>
<keyword evidence="6" id="KW-0479">Metal-binding</keyword>
<sequence length="743" mass="83191">MIVDVSVSSSDFLEEAEMIVDVSVSSLDFLEEAEMIVDVSVSSSDFLEEAEMIVDVSVSSSDFLEEAEMIVDVSVSSSDFLEDAEMIVDVSVSSSDFLKDAEMIVDVSVRSSDFLKEAESIVDVSVSSSDFLDKGMNTRTHTRGVYFPLLIEYDIVLSSSVVMTKNARGNWKNWYEFLFSSIGCVVGLGNIWRFPYVCYKNGGGAFMIPYFIFLFILGIPVMFTELSYSQWSNLGPGRVWICCPLFRGIGFGMICLTGIVSIYYNVILAWALYYLVNSFYPTIPWSTCTNDYNTEHCYTRIQQTYWNMSINTTVLSPIVNALNITRKTATEEFWENKVLEITDGIGTPGVIRWQLVLCLLAAWGIAFLCLIKGIETSGKVVYVAATVPYVFLTILLIRGLLFDGATEGLLYFVTPRWEQLWKFSTWGDAAVQIFYSAGLGWGGVATLASYNNFHNNTQRDVIILLVLDGLTSFFAGCVIFVTLGFMAKQSGVHIDDVVEQGPGIAFMVYPEALASLPLPQLWSVLFFLTLFTVGLDSQMVHIQTMTGAVFDNFPRANKKKTVVTFIVCLSGFILGLTCLTQGGIYVLQLMDWYVASVSIMILVFMEMFVLSWIYGINRLGKDFEMMTGKSLGILWKIGIGLTTPFALLFVWIFSLVQHSPVTYGDQTYPKWSIGIGWMIALISLVPIPVGMVYTLMKEKGNIFERLRHSVKPLPSWRPANDDDHNDNAELEKLNYVSEKETFA</sequence>
<dbReference type="OrthoDB" id="6581954at2759"/>
<evidence type="ECO:0000256" key="2">
    <source>
        <dbReference type="ARBA" id="ARBA00022448"/>
    </source>
</evidence>
<feature type="transmembrane region" description="Helical" evidence="9">
    <location>
        <begin position="462"/>
        <end position="487"/>
    </location>
</feature>
<evidence type="ECO:0000313" key="10">
    <source>
        <dbReference type="EMBL" id="CAG2217715.1"/>
    </source>
</evidence>
<comment type="caution">
    <text evidence="10">The sequence shown here is derived from an EMBL/GenBank/DDBJ whole genome shotgun (WGS) entry which is preliminary data.</text>
</comment>
<evidence type="ECO:0000313" key="11">
    <source>
        <dbReference type="Proteomes" id="UP000683360"/>
    </source>
</evidence>
<dbReference type="PROSITE" id="PS50267">
    <property type="entry name" value="NA_NEUROTRAN_SYMP_3"/>
    <property type="match status" value="1"/>
</dbReference>
<feature type="transmembrane region" description="Helical" evidence="9">
    <location>
        <begin position="521"/>
        <end position="542"/>
    </location>
</feature>
<evidence type="ECO:0000256" key="7">
    <source>
        <dbReference type="PIRSR" id="PIRSR600175-2"/>
    </source>
</evidence>
<evidence type="ECO:0000256" key="3">
    <source>
        <dbReference type="ARBA" id="ARBA00022692"/>
    </source>
</evidence>
<feature type="binding site" evidence="6">
    <location>
        <position position="186"/>
    </location>
    <ligand>
        <name>Na(+)</name>
        <dbReference type="ChEBI" id="CHEBI:29101"/>
        <label>1</label>
    </ligand>
</feature>
<gene>
    <name evidence="10" type="ORF">MEDL_31388</name>
</gene>
<dbReference type="PROSITE" id="PS00610">
    <property type="entry name" value="NA_NEUROTRAN_SYMP_1"/>
    <property type="match status" value="1"/>
</dbReference>
<feature type="transmembrane region" description="Helical" evidence="9">
    <location>
        <begin position="380"/>
        <end position="401"/>
    </location>
</feature>
<feature type="transmembrane region" description="Helical" evidence="9">
    <location>
        <begin position="351"/>
        <end position="371"/>
    </location>
</feature>
<feature type="transmembrane region" description="Helical" evidence="9">
    <location>
        <begin position="562"/>
        <end position="586"/>
    </location>
</feature>
<evidence type="ECO:0000256" key="1">
    <source>
        <dbReference type="ARBA" id="ARBA00004141"/>
    </source>
</evidence>
<feature type="binding site" evidence="6">
    <location>
        <position position="183"/>
    </location>
    <ligand>
        <name>Na(+)</name>
        <dbReference type="ChEBI" id="CHEBI:29101"/>
        <label>1</label>
    </ligand>
</feature>
<feature type="binding site" evidence="6">
    <location>
        <position position="537"/>
    </location>
    <ligand>
        <name>Na(+)</name>
        <dbReference type="ChEBI" id="CHEBI:29101"/>
        <label>1</label>
    </ligand>
</feature>
<name>A0A8S3S8X4_MYTED</name>
<dbReference type="GO" id="GO:0089718">
    <property type="term" value="P:amino acid import across plasma membrane"/>
    <property type="evidence" value="ECO:0007669"/>
    <property type="project" value="TreeGrafter"/>
</dbReference>
<keyword evidence="3 8" id="KW-0812">Transmembrane</keyword>
<accession>A0A8S3S8X4</accession>
<dbReference type="GO" id="GO:0046872">
    <property type="term" value="F:metal ion binding"/>
    <property type="evidence" value="ECO:0007669"/>
    <property type="project" value="UniProtKB-KW"/>
</dbReference>
<evidence type="ECO:0000256" key="6">
    <source>
        <dbReference type="PIRSR" id="PIRSR600175-1"/>
    </source>
</evidence>
<keyword evidence="2 8" id="KW-0813">Transport</keyword>
<feature type="transmembrane region" description="Helical" evidence="9">
    <location>
        <begin position="206"/>
        <end position="228"/>
    </location>
</feature>
<comment type="subcellular location">
    <subcellularLocation>
        <location evidence="1">Membrane</location>
        <topology evidence="1">Multi-pass membrane protein</topology>
    </subcellularLocation>
</comment>
<dbReference type="AlphaFoldDB" id="A0A8S3S8X4"/>
<proteinExistence type="inferred from homology"/>
<dbReference type="PANTHER" id="PTHR11616:SF241">
    <property type="entry name" value="SODIUM- AND CHLORIDE-DEPENDENT GLYCINE TRANSPORTER 2"/>
    <property type="match status" value="1"/>
</dbReference>
<evidence type="ECO:0000256" key="9">
    <source>
        <dbReference type="SAM" id="Phobius"/>
    </source>
</evidence>
<keyword evidence="4 9" id="KW-1133">Transmembrane helix</keyword>
<keyword evidence="7" id="KW-1015">Disulfide bond</keyword>
<dbReference type="GO" id="GO:0005283">
    <property type="term" value="F:amino acid:sodium symporter activity"/>
    <property type="evidence" value="ECO:0007669"/>
    <property type="project" value="TreeGrafter"/>
</dbReference>
<feature type="transmembrane region" description="Helical" evidence="9">
    <location>
        <begin position="592"/>
        <end position="613"/>
    </location>
</feature>
<evidence type="ECO:0000256" key="5">
    <source>
        <dbReference type="ARBA" id="ARBA00023136"/>
    </source>
</evidence>
<feature type="binding site" evidence="6">
    <location>
        <position position="536"/>
    </location>
    <ligand>
        <name>Na(+)</name>
        <dbReference type="ChEBI" id="CHEBI:29101"/>
        <label>1</label>
    </ligand>
</feature>
<dbReference type="SUPFAM" id="SSF161070">
    <property type="entry name" value="SNF-like"/>
    <property type="match status" value="1"/>
</dbReference>
<protein>
    <recommendedName>
        <fullName evidence="8">Transporter</fullName>
    </recommendedName>
</protein>
<dbReference type="PANTHER" id="PTHR11616">
    <property type="entry name" value="SODIUM/CHLORIDE DEPENDENT TRANSPORTER"/>
    <property type="match status" value="1"/>
</dbReference>
<feature type="transmembrane region" description="Helical" evidence="9">
    <location>
        <begin position="429"/>
        <end position="450"/>
    </location>
</feature>
<feature type="binding site" evidence="6">
    <location>
        <position position="190"/>
    </location>
    <ligand>
        <name>Na(+)</name>
        <dbReference type="ChEBI" id="CHEBI:29101"/>
        <label>1</label>
    </ligand>
</feature>